<accession>A0A2N5ZJU3</accession>
<dbReference type="Pfam" id="PF00485">
    <property type="entry name" value="PRK"/>
    <property type="match status" value="1"/>
</dbReference>
<organism evidence="2 3">
    <name type="scientific">Muiribacterium halophilum</name>
    <dbReference type="NCBI Taxonomy" id="2053465"/>
    <lineage>
        <taxon>Bacteria</taxon>
        <taxon>Candidatus Muiribacteriota</taxon>
        <taxon>Candidatus Muiribacteriia</taxon>
        <taxon>Candidatus Muiribacteriales</taxon>
        <taxon>Candidatus Muiribacteriaceae</taxon>
        <taxon>Candidatus Muiribacterium</taxon>
    </lineage>
</organism>
<protein>
    <submittedName>
        <fullName evidence="2">AAA family ATPase</fullName>
    </submittedName>
</protein>
<dbReference type="Gene3D" id="3.30.980.10">
    <property type="entry name" value="Threonyl-trna Synthetase, Chain A, domain 2"/>
    <property type="match status" value="1"/>
</dbReference>
<dbReference type="AlphaFoldDB" id="A0A2N5ZJU3"/>
<feature type="domain" description="Phosphoribulokinase/uridine kinase" evidence="1">
    <location>
        <begin position="289"/>
        <end position="486"/>
    </location>
</feature>
<gene>
    <name evidence="2" type="ORF">C0601_03185</name>
</gene>
<evidence type="ECO:0000259" key="1">
    <source>
        <dbReference type="Pfam" id="PF00485"/>
    </source>
</evidence>
<proteinExistence type="predicted"/>
<dbReference type="PANTHER" id="PTHR10285">
    <property type="entry name" value="URIDINE KINASE"/>
    <property type="match status" value="1"/>
</dbReference>
<dbReference type="SUPFAM" id="SSF55186">
    <property type="entry name" value="ThrRS/AlaRS common domain"/>
    <property type="match status" value="1"/>
</dbReference>
<sequence>MGEKIKVLIEEKKTIEVEKGCIAKDLIEKFYLGKEKVLGVNVDNKSRTLDFELTKDCKLKFLTYESSEGRAVYRKSIKFLLISVIKDMYRNGRLEIHHSLSNGYYFDLHIDIPLNQELLNEIKEKMKEEIKKDKVFERFEVTKSEAIKLFKKEGYPDKVRLLENANIEDVALYKYGRYTDINYGPLVPSTGYLEVFDLLKYQHGFRLCFPDMFNKNTITPMSYHGKLFQIHQESKTWTKILNLTNVSRLNEIINNGELSDYIKINEVFHERKITAISNEILNRRGEARIILIAGPSSSGKTTFSKRLKIHLQVNGLSPVTISLDDYFVNREDNPRDEEGNYDFESIYSLDLNLLNKHMVALLKGEEVNIPRFDFTVGKRHKKSYPMRISDNQIIIIEGIHGLNEELTRDIPAKNKFKIYISPLTQLCIDDYNRISTTDCRLIRRMVRDHQFRSYPAIETLNRWYSVRRGEERNIFPFQESADVMFNSSLFYELPVLKHYAEPLLKDIKRDEKMFVKADSLLKFLSLFKPAGEDIVKEIPPTSLLQEFIGNSSFKY</sequence>
<dbReference type="CDD" id="cd02028">
    <property type="entry name" value="UMPK_like"/>
    <property type="match status" value="1"/>
</dbReference>
<dbReference type="Gene3D" id="3.40.50.300">
    <property type="entry name" value="P-loop containing nucleotide triphosphate hydrolases"/>
    <property type="match status" value="1"/>
</dbReference>
<dbReference type="InterPro" id="IPR006083">
    <property type="entry name" value="PRK/URK"/>
</dbReference>
<dbReference type="GO" id="GO:0005524">
    <property type="term" value="F:ATP binding"/>
    <property type="evidence" value="ECO:0007669"/>
    <property type="project" value="InterPro"/>
</dbReference>
<evidence type="ECO:0000313" key="3">
    <source>
        <dbReference type="Proteomes" id="UP000234857"/>
    </source>
</evidence>
<comment type="caution">
    <text evidence="2">The sequence shown here is derived from an EMBL/GenBank/DDBJ whole genome shotgun (WGS) entry which is preliminary data.</text>
</comment>
<dbReference type="InterPro" id="IPR018163">
    <property type="entry name" value="Thr/Ala-tRNA-synth_IIc_edit"/>
</dbReference>
<dbReference type="SUPFAM" id="SSF52540">
    <property type="entry name" value="P-loop containing nucleoside triphosphate hydrolases"/>
    <property type="match status" value="1"/>
</dbReference>
<evidence type="ECO:0000313" key="2">
    <source>
        <dbReference type="EMBL" id="PLX18965.1"/>
    </source>
</evidence>
<dbReference type="InterPro" id="IPR027417">
    <property type="entry name" value="P-loop_NTPase"/>
</dbReference>
<reference evidence="2 3" key="1">
    <citation type="submission" date="2017-11" db="EMBL/GenBank/DDBJ databases">
        <title>Genome-resolved metagenomics identifies genetic mobility, metabolic interactions, and unexpected diversity in perchlorate-reducing communities.</title>
        <authorList>
            <person name="Barnum T.P."/>
            <person name="Figueroa I.A."/>
            <person name="Carlstrom C.I."/>
            <person name="Lucas L.N."/>
            <person name="Engelbrektson A.L."/>
            <person name="Coates J.D."/>
        </authorList>
    </citation>
    <scope>NUCLEOTIDE SEQUENCE [LARGE SCALE GENOMIC DNA]</scope>
    <source>
        <strain evidence="2">BM706</strain>
    </source>
</reference>
<dbReference type="Proteomes" id="UP000234857">
    <property type="component" value="Unassembled WGS sequence"/>
</dbReference>
<name>A0A2N5ZJU3_MUIH1</name>
<dbReference type="EMBL" id="PKTG01000044">
    <property type="protein sequence ID" value="PLX18965.1"/>
    <property type="molecule type" value="Genomic_DNA"/>
</dbReference>
<dbReference type="GO" id="GO:0016301">
    <property type="term" value="F:kinase activity"/>
    <property type="evidence" value="ECO:0007669"/>
    <property type="project" value="InterPro"/>
</dbReference>